<sequence>MVEDMAHTPPILLAIQNLQATIEGKMEELKVVMVLIQQDLRTSVTDVEGRLSGAEDTVKAHEERLVHLQRLVGQLEGRSRPNNLHIMGIPEGAEVTISTKLIYDCLQSWVPTDEVSNCFIITRAHRAMTPKPL</sequence>
<keyword evidence="1" id="KW-0175">Coiled coil</keyword>
<feature type="coiled-coil region" evidence="1">
    <location>
        <begin position="44"/>
        <end position="78"/>
    </location>
</feature>
<dbReference type="Proteomes" id="UP001066276">
    <property type="component" value="Chromosome 5"/>
</dbReference>
<evidence type="ECO:0000256" key="1">
    <source>
        <dbReference type="SAM" id="Coils"/>
    </source>
</evidence>
<protein>
    <recommendedName>
        <fullName evidence="4">Transposase</fullName>
    </recommendedName>
</protein>
<dbReference type="EMBL" id="JANPWB010000009">
    <property type="protein sequence ID" value="KAJ1156460.1"/>
    <property type="molecule type" value="Genomic_DNA"/>
</dbReference>
<organism evidence="2 3">
    <name type="scientific">Pleurodeles waltl</name>
    <name type="common">Iberian ribbed newt</name>
    <dbReference type="NCBI Taxonomy" id="8319"/>
    <lineage>
        <taxon>Eukaryota</taxon>
        <taxon>Metazoa</taxon>
        <taxon>Chordata</taxon>
        <taxon>Craniata</taxon>
        <taxon>Vertebrata</taxon>
        <taxon>Euteleostomi</taxon>
        <taxon>Amphibia</taxon>
        <taxon>Batrachia</taxon>
        <taxon>Caudata</taxon>
        <taxon>Salamandroidea</taxon>
        <taxon>Salamandridae</taxon>
        <taxon>Pleurodelinae</taxon>
        <taxon>Pleurodeles</taxon>
    </lineage>
</organism>
<dbReference type="Gene3D" id="3.30.70.1820">
    <property type="entry name" value="L1 transposable element, RRM domain"/>
    <property type="match status" value="1"/>
</dbReference>
<comment type="caution">
    <text evidence="2">The sequence shown here is derived from an EMBL/GenBank/DDBJ whole genome shotgun (WGS) entry which is preliminary data.</text>
</comment>
<accession>A0AAV7RYA9</accession>
<evidence type="ECO:0000313" key="3">
    <source>
        <dbReference type="Proteomes" id="UP001066276"/>
    </source>
</evidence>
<reference evidence="2" key="1">
    <citation type="journal article" date="2022" name="bioRxiv">
        <title>Sequencing and chromosome-scale assembly of the giantPleurodeles waltlgenome.</title>
        <authorList>
            <person name="Brown T."/>
            <person name="Elewa A."/>
            <person name="Iarovenko S."/>
            <person name="Subramanian E."/>
            <person name="Araus A.J."/>
            <person name="Petzold A."/>
            <person name="Susuki M."/>
            <person name="Suzuki K.-i.T."/>
            <person name="Hayashi T."/>
            <person name="Toyoda A."/>
            <person name="Oliveira C."/>
            <person name="Osipova E."/>
            <person name="Leigh N.D."/>
            <person name="Simon A."/>
            <person name="Yun M.H."/>
        </authorList>
    </citation>
    <scope>NUCLEOTIDE SEQUENCE</scope>
    <source>
        <strain evidence="2">20211129_DDA</strain>
        <tissue evidence="2">Liver</tissue>
    </source>
</reference>
<evidence type="ECO:0008006" key="4">
    <source>
        <dbReference type="Google" id="ProtNLM"/>
    </source>
</evidence>
<dbReference type="AlphaFoldDB" id="A0AAV7RYA9"/>
<gene>
    <name evidence="2" type="ORF">NDU88_009179</name>
</gene>
<evidence type="ECO:0000313" key="2">
    <source>
        <dbReference type="EMBL" id="KAJ1156460.1"/>
    </source>
</evidence>
<proteinExistence type="predicted"/>
<keyword evidence="3" id="KW-1185">Reference proteome</keyword>
<name>A0AAV7RYA9_PLEWA</name>